<dbReference type="PANTHER" id="PTHR43531">
    <property type="entry name" value="PROTEIN ICFG"/>
    <property type="match status" value="1"/>
</dbReference>
<dbReference type="SUPFAM" id="SSF58104">
    <property type="entry name" value="Methyl-accepting chemotaxis protein (MCP) signaling domain"/>
    <property type="match status" value="1"/>
</dbReference>
<comment type="subcellular location">
    <subcellularLocation>
        <location evidence="1">Membrane</location>
    </subcellularLocation>
</comment>
<protein>
    <submittedName>
        <fullName evidence="8">HAMP domain-containing protein</fullName>
    </submittedName>
</protein>
<dbReference type="CDD" id="cd06225">
    <property type="entry name" value="HAMP"/>
    <property type="match status" value="2"/>
</dbReference>
<dbReference type="PROSITE" id="PS50885">
    <property type="entry name" value="HAMP"/>
    <property type="match status" value="2"/>
</dbReference>
<evidence type="ECO:0000259" key="6">
    <source>
        <dbReference type="PROSITE" id="PS50111"/>
    </source>
</evidence>
<dbReference type="GO" id="GO:0007165">
    <property type="term" value="P:signal transduction"/>
    <property type="evidence" value="ECO:0007669"/>
    <property type="project" value="UniProtKB-KW"/>
</dbReference>
<organism evidence="8 9">
    <name type="scientific">Thiomicrorhabdus xiamenensis</name>
    <dbReference type="NCBI Taxonomy" id="2739063"/>
    <lineage>
        <taxon>Bacteria</taxon>
        <taxon>Pseudomonadati</taxon>
        <taxon>Pseudomonadota</taxon>
        <taxon>Gammaproteobacteria</taxon>
        <taxon>Thiotrichales</taxon>
        <taxon>Piscirickettsiaceae</taxon>
        <taxon>Thiomicrorhabdus</taxon>
    </lineage>
</organism>
<dbReference type="Gene3D" id="1.20.120.1530">
    <property type="match status" value="1"/>
</dbReference>
<feature type="domain" description="HAMP" evidence="7">
    <location>
        <begin position="586"/>
        <end position="638"/>
    </location>
</feature>
<dbReference type="SUPFAM" id="SSF158472">
    <property type="entry name" value="HAMP domain-like"/>
    <property type="match status" value="1"/>
</dbReference>
<dbReference type="SMART" id="SM00304">
    <property type="entry name" value="HAMP"/>
    <property type="match status" value="3"/>
</dbReference>
<dbReference type="Proteomes" id="UP000504724">
    <property type="component" value="Chromosome"/>
</dbReference>
<comment type="similarity">
    <text evidence="4">Belongs to the methyl-accepting chemotaxis (MCP) protein family.</text>
</comment>
<dbReference type="CDD" id="cd11386">
    <property type="entry name" value="MCP_signal"/>
    <property type="match status" value="1"/>
</dbReference>
<evidence type="ECO:0000256" key="3">
    <source>
        <dbReference type="ARBA" id="ARBA00023224"/>
    </source>
</evidence>
<dbReference type="SMART" id="SM00283">
    <property type="entry name" value="MA"/>
    <property type="match status" value="1"/>
</dbReference>
<dbReference type="Gene3D" id="3.30.450.20">
    <property type="entry name" value="PAS domain"/>
    <property type="match status" value="1"/>
</dbReference>
<dbReference type="RefSeq" id="WP_173286537.1">
    <property type="nucleotide sequence ID" value="NZ_CP054020.1"/>
</dbReference>
<evidence type="ECO:0000256" key="2">
    <source>
        <dbReference type="ARBA" id="ARBA00022500"/>
    </source>
</evidence>
<evidence type="ECO:0000256" key="5">
    <source>
        <dbReference type="PROSITE-ProRule" id="PRU00284"/>
    </source>
</evidence>
<evidence type="ECO:0000256" key="1">
    <source>
        <dbReference type="ARBA" id="ARBA00004370"/>
    </source>
</evidence>
<feature type="domain" description="Methyl-accepting transducer" evidence="6">
    <location>
        <begin position="643"/>
        <end position="872"/>
    </location>
</feature>
<evidence type="ECO:0000313" key="8">
    <source>
        <dbReference type="EMBL" id="QKI90083.1"/>
    </source>
</evidence>
<name>A0A7D4ST10_9GAMM</name>
<dbReference type="GO" id="GO:0016020">
    <property type="term" value="C:membrane"/>
    <property type="evidence" value="ECO:0007669"/>
    <property type="project" value="UniProtKB-SubCell"/>
</dbReference>
<dbReference type="InterPro" id="IPR004089">
    <property type="entry name" value="MCPsignal_dom"/>
</dbReference>
<dbReference type="KEGG" id="txa:HQN79_11105"/>
<dbReference type="Pfam" id="PF00015">
    <property type="entry name" value="MCPsignal"/>
    <property type="match status" value="1"/>
</dbReference>
<dbReference type="Pfam" id="PF00672">
    <property type="entry name" value="HAMP"/>
    <property type="match status" value="2"/>
</dbReference>
<dbReference type="FunFam" id="1.10.287.950:FF:000001">
    <property type="entry name" value="Methyl-accepting chemotaxis sensory transducer"/>
    <property type="match status" value="1"/>
</dbReference>
<dbReference type="AlphaFoldDB" id="A0A7D4ST10"/>
<gene>
    <name evidence="8" type="ORF">HQN79_11105</name>
</gene>
<dbReference type="EMBL" id="CP054020">
    <property type="protein sequence ID" value="QKI90083.1"/>
    <property type="molecule type" value="Genomic_DNA"/>
</dbReference>
<feature type="domain" description="HAMP" evidence="7">
    <location>
        <begin position="408"/>
        <end position="461"/>
    </location>
</feature>
<dbReference type="PROSITE" id="PS50111">
    <property type="entry name" value="CHEMOTAXIS_TRANSDUC_2"/>
    <property type="match status" value="1"/>
</dbReference>
<dbReference type="GO" id="GO:0006935">
    <property type="term" value="P:chemotaxis"/>
    <property type="evidence" value="ECO:0007669"/>
    <property type="project" value="UniProtKB-KW"/>
</dbReference>
<dbReference type="CDD" id="cd18774">
    <property type="entry name" value="PDC2_HK_sensor"/>
    <property type="match status" value="1"/>
</dbReference>
<reference evidence="8 9" key="1">
    <citation type="submission" date="2020-05" db="EMBL/GenBank/DDBJ databases">
        <title>Thiomicrorhabdus sediminis sp.nov. and Thiomicrorhabdus xiamenensis sp.nov., novel sulfur-oxidizing bacteria isolated from coastal sediment.</title>
        <authorList>
            <person name="Liu X."/>
        </authorList>
    </citation>
    <scope>NUCLEOTIDE SEQUENCE [LARGE SCALE GENOMIC DNA]</scope>
    <source>
        <strain evidence="8 9">G2</strain>
    </source>
</reference>
<keyword evidence="9" id="KW-1185">Reference proteome</keyword>
<evidence type="ECO:0000256" key="4">
    <source>
        <dbReference type="ARBA" id="ARBA00029447"/>
    </source>
</evidence>
<dbReference type="Gene3D" id="1.10.287.950">
    <property type="entry name" value="Methyl-accepting chemotaxis protein"/>
    <property type="match status" value="1"/>
</dbReference>
<dbReference type="PANTHER" id="PTHR43531:SF11">
    <property type="entry name" value="METHYL-ACCEPTING CHEMOTAXIS PROTEIN 3"/>
    <property type="match status" value="1"/>
</dbReference>
<proteinExistence type="inferred from homology"/>
<sequence length="897" mass="98236">MKLLPKLIISFLLIGLIPLFIFASLAIHKADQGLHTLAVQQLESVRDNKKASVQRYFETVRREVLTLADTQVILQAMFYLPPQVKSYQALSDTLSDNDKQAIREKLSAKLASEADSDAAKTWLRKAVTQLDDIALLMQSDYIAGNENPKDQRWKLLKGTSKSAYHAIHASMQPVVHKFITNSHFNDLYLLDKDSARVLYSVSKQGDFGIDLQQPNWQGSALAQAWQKARNLTEGQTAFIDFSQYAPAGKTPVAFMVAPVVFEGKKIGLLAVEFTYEELNAIMSDRSGMGSSGDSFIIGSDGLMRTDASLDPKHSVLYAFTHRNETGAHHTFKTALQGDSGVQTGSSFQGTEVISAYTPLKIEETEWVLVTEMSQEEAFASSEALQKSTWWMVIVGLLLISTAAYLIARSISRPVQDLVETMKNIQQSGDFSQRHPVSGKDEIAEAAQALNHLMQSLDMAFKEIRLVMHSISQGQFNLRVNSDLHGDLSDLKEDINLSAQSVETTMQALSEVMLGIAEGDFSVRLDQNVKGELKQQVDNAMQQMDVAVNTISEAMEFAAKGEFSHRVTGDLKGDMVKLKHSVNASLEEIEKAIDEITLSAKAMSEGDLTRLVEGKYDGELLELQTALNHSIDHLSEMVATIRNASDEVTRGADQISHGSMDLNERTQNQAAALEQTASSMEQMTSSVRSNSDSAQQAYQLAEKAQDKTQQGVLIMNQTIEAMHGIESASEQISNIIGLIDSISFQTNLLALNAAVEAARAGEAGRGFAVVAGEVRNLAGNSADAANQIKQLIDNTVEQIHKGTELAGQSSEALQEIRSAIHEVNELIARINQSSSEQATGITQVNQAISNIDQTTQQNAHLVESLSEFSGDVDRQSKALQQTVSGFAINLNRRLPNKS</sequence>
<dbReference type="InterPro" id="IPR051310">
    <property type="entry name" value="MCP_chemotaxis"/>
</dbReference>
<accession>A0A7D4ST10</accession>
<evidence type="ECO:0000313" key="9">
    <source>
        <dbReference type="Proteomes" id="UP000504724"/>
    </source>
</evidence>
<dbReference type="InterPro" id="IPR003660">
    <property type="entry name" value="HAMP_dom"/>
</dbReference>
<evidence type="ECO:0000259" key="7">
    <source>
        <dbReference type="PROSITE" id="PS50885"/>
    </source>
</evidence>
<keyword evidence="3 5" id="KW-0807">Transducer</keyword>
<keyword evidence="2" id="KW-0145">Chemotaxis</keyword>